<keyword evidence="3" id="KW-1185">Reference proteome</keyword>
<proteinExistence type="predicted"/>
<evidence type="ECO:0000313" key="3">
    <source>
        <dbReference type="Proteomes" id="UP000272025"/>
    </source>
</evidence>
<dbReference type="OrthoDB" id="550558at2759"/>
<dbReference type="InterPro" id="IPR004843">
    <property type="entry name" value="Calcineurin-like_PHP"/>
</dbReference>
<dbReference type="PANTHER" id="PTHR37844:SF2">
    <property type="entry name" value="SER_THR PROTEIN PHOSPHATASE SUPERFAMILY (AFU_ORTHOLOGUE AFUA_1G14840)"/>
    <property type="match status" value="1"/>
</dbReference>
<accession>A0A3N2PLV9</accession>
<dbReference type="Proteomes" id="UP000272025">
    <property type="component" value="Unassembled WGS sequence"/>
</dbReference>
<dbReference type="SUPFAM" id="SSF56300">
    <property type="entry name" value="Metallo-dependent phosphatases"/>
    <property type="match status" value="1"/>
</dbReference>
<dbReference type="RefSeq" id="XP_028463190.1">
    <property type="nucleotide sequence ID" value="XM_028610763.1"/>
</dbReference>
<organism evidence="2 3">
    <name type="scientific">Sodiomyces alkalinus (strain CBS 110278 / VKM F-3762 / F11)</name>
    <name type="common">Alkaliphilic filamentous fungus</name>
    <dbReference type="NCBI Taxonomy" id="1314773"/>
    <lineage>
        <taxon>Eukaryota</taxon>
        <taxon>Fungi</taxon>
        <taxon>Dikarya</taxon>
        <taxon>Ascomycota</taxon>
        <taxon>Pezizomycotina</taxon>
        <taxon>Sordariomycetes</taxon>
        <taxon>Hypocreomycetidae</taxon>
        <taxon>Glomerellales</taxon>
        <taxon>Plectosphaerellaceae</taxon>
        <taxon>Sodiomyces</taxon>
    </lineage>
</organism>
<reference evidence="2 3" key="1">
    <citation type="journal article" date="2018" name="Mol. Ecol.">
        <title>The obligate alkalophilic soda-lake fungus Sodiomyces alkalinus has shifted to a protein diet.</title>
        <authorList>
            <person name="Grum-Grzhimaylo A.A."/>
            <person name="Falkoski D.L."/>
            <person name="van den Heuvel J."/>
            <person name="Valero-Jimenez C.A."/>
            <person name="Min B."/>
            <person name="Choi I.G."/>
            <person name="Lipzen A."/>
            <person name="Daum C.G."/>
            <person name="Aanen D.K."/>
            <person name="Tsang A."/>
            <person name="Henrissat B."/>
            <person name="Bilanenko E.N."/>
            <person name="de Vries R.P."/>
            <person name="van Kan J.A.L."/>
            <person name="Grigoriev I.V."/>
            <person name="Debets A.J.M."/>
        </authorList>
    </citation>
    <scope>NUCLEOTIDE SEQUENCE [LARGE SCALE GENOMIC DNA]</scope>
    <source>
        <strain evidence="2 3">F11</strain>
    </source>
</reference>
<dbReference type="Gene3D" id="3.60.21.10">
    <property type="match status" value="1"/>
</dbReference>
<evidence type="ECO:0000259" key="1">
    <source>
        <dbReference type="Pfam" id="PF00149"/>
    </source>
</evidence>
<dbReference type="GeneID" id="39579241"/>
<dbReference type="EMBL" id="ML119061">
    <property type="protein sequence ID" value="ROT35384.1"/>
    <property type="molecule type" value="Genomic_DNA"/>
</dbReference>
<dbReference type="PANTHER" id="PTHR37844">
    <property type="entry name" value="SER/THR PROTEIN PHOSPHATASE SUPERFAMILY (AFU_ORTHOLOGUE AFUA_1G14840)"/>
    <property type="match status" value="1"/>
</dbReference>
<sequence length="291" mass="32980">MKRFLSTIRARLLNRALKPTIATLPFQVLSDLHLEVGQQYSVFDFPTTAPNLILAGDIGLLSDYDAYLDFLHNQTARYDRVFLVLGNHEFYGLDFATALSTAKKLEKEPRLQGKLSLLQQTRIDLPDAITILGCTLWSHVPDEAKEIVGKRVNDFRRIENWTVDRHNDAHKSDVAWIRAELDNIDPGRSVLVVTHHAPLVVETSRPEHLKNPWTSAFATNIMSGEKTWGSVRHWVYGHTHYSTEFEKRGIRVVSNQRGYVVPGMIGRECVDEGFDVGKTIHVPIGRSEEVG</sequence>
<gene>
    <name evidence="2" type="ORF">SODALDRAFT_328725</name>
</gene>
<dbReference type="Pfam" id="PF00149">
    <property type="entry name" value="Metallophos"/>
    <property type="match status" value="1"/>
</dbReference>
<protein>
    <submittedName>
        <fullName evidence="2">Phosphoesterase</fullName>
    </submittedName>
</protein>
<feature type="domain" description="Calcineurin-like phosphoesterase" evidence="1">
    <location>
        <begin position="26"/>
        <end position="241"/>
    </location>
</feature>
<name>A0A3N2PLV9_SODAK</name>
<evidence type="ECO:0000313" key="2">
    <source>
        <dbReference type="EMBL" id="ROT35384.1"/>
    </source>
</evidence>
<dbReference type="AlphaFoldDB" id="A0A3N2PLV9"/>
<dbReference type="InterPro" id="IPR029052">
    <property type="entry name" value="Metallo-depent_PP-like"/>
</dbReference>
<dbReference type="GO" id="GO:0016787">
    <property type="term" value="F:hydrolase activity"/>
    <property type="evidence" value="ECO:0007669"/>
    <property type="project" value="InterPro"/>
</dbReference>